<evidence type="ECO:0008006" key="4">
    <source>
        <dbReference type="Google" id="ProtNLM"/>
    </source>
</evidence>
<dbReference type="Pfam" id="PF07963">
    <property type="entry name" value="N_methyl"/>
    <property type="match status" value="1"/>
</dbReference>
<keyword evidence="1" id="KW-1133">Transmembrane helix</keyword>
<accession>A0ABP7M7T3</accession>
<keyword evidence="1" id="KW-0472">Membrane</keyword>
<dbReference type="SUPFAM" id="SSF54523">
    <property type="entry name" value="Pili subunits"/>
    <property type="match status" value="1"/>
</dbReference>
<keyword evidence="3" id="KW-1185">Reference proteome</keyword>
<dbReference type="EMBL" id="BAABBN010000004">
    <property type="protein sequence ID" value="GAA3916622.1"/>
    <property type="molecule type" value="Genomic_DNA"/>
</dbReference>
<dbReference type="InterPro" id="IPR012902">
    <property type="entry name" value="N_methyl_site"/>
</dbReference>
<dbReference type="PROSITE" id="PS00409">
    <property type="entry name" value="PROKAR_NTER_METHYL"/>
    <property type="match status" value="1"/>
</dbReference>
<comment type="caution">
    <text evidence="2">The sequence shown here is derived from an EMBL/GenBank/DDBJ whole genome shotgun (WGS) entry which is preliminary data.</text>
</comment>
<dbReference type="Proteomes" id="UP001501565">
    <property type="component" value="Unassembled WGS sequence"/>
</dbReference>
<evidence type="ECO:0000313" key="2">
    <source>
        <dbReference type="EMBL" id="GAA3916622.1"/>
    </source>
</evidence>
<protein>
    <recommendedName>
        <fullName evidence="4">Prepilin-type N-terminal cleavage/methylation domain-containing protein</fullName>
    </recommendedName>
</protein>
<evidence type="ECO:0000256" key="1">
    <source>
        <dbReference type="SAM" id="Phobius"/>
    </source>
</evidence>
<dbReference type="InterPro" id="IPR045584">
    <property type="entry name" value="Pilin-like"/>
</dbReference>
<dbReference type="NCBIfam" id="TIGR02532">
    <property type="entry name" value="IV_pilin_GFxxxE"/>
    <property type="match status" value="1"/>
</dbReference>
<evidence type="ECO:0000313" key="3">
    <source>
        <dbReference type="Proteomes" id="UP001501565"/>
    </source>
</evidence>
<keyword evidence="1" id="KW-0812">Transmembrane</keyword>
<feature type="transmembrane region" description="Helical" evidence="1">
    <location>
        <begin position="12"/>
        <end position="33"/>
    </location>
</feature>
<reference evidence="3" key="1">
    <citation type="journal article" date="2019" name="Int. J. Syst. Evol. Microbiol.">
        <title>The Global Catalogue of Microorganisms (GCM) 10K type strain sequencing project: providing services to taxonomists for standard genome sequencing and annotation.</title>
        <authorList>
            <consortium name="The Broad Institute Genomics Platform"/>
            <consortium name="The Broad Institute Genome Sequencing Center for Infectious Disease"/>
            <person name="Wu L."/>
            <person name="Ma J."/>
        </authorList>
    </citation>
    <scope>NUCLEOTIDE SEQUENCE [LARGE SCALE GENOMIC DNA]</scope>
    <source>
        <strain evidence="3">JCM 17551</strain>
    </source>
</reference>
<sequence>MNPVCCNRSTGFTLIELVMVIVILGVLAAFALPKFASLENGARILLLQSFKGIIQPAADIANAEIMLRPQNKSTNQTRYDFDNGDQIRIRADYPDGRWNNTFAILVDWAGYDIGQVSNNNCTDADFEWCVRQRGLNWFVNRGYTSASAGRGFVIFPRGNNLNNDECYVYYFTPNPSGVVTIKNKPVTGIVTTDC</sequence>
<proteinExistence type="predicted"/>
<organism evidence="2 3">
    <name type="scientific">Litoribacillus peritrichatus</name>
    <dbReference type="NCBI Taxonomy" id="718191"/>
    <lineage>
        <taxon>Bacteria</taxon>
        <taxon>Pseudomonadati</taxon>
        <taxon>Pseudomonadota</taxon>
        <taxon>Gammaproteobacteria</taxon>
        <taxon>Oceanospirillales</taxon>
        <taxon>Oceanospirillaceae</taxon>
        <taxon>Litoribacillus</taxon>
    </lineage>
</organism>
<gene>
    <name evidence="2" type="ORF">GCM10022277_09210</name>
</gene>
<name>A0ABP7M7T3_9GAMM</name>
<dbReference type="Gene3D" id="3.30.700.10">
    <property type="entry name" value="Glycoprotein, Type 4 Pilin"/>
    <property type="match status" value="1"/>
</dbReference>